<dbReference type="EMBL" id="CAUYUJ010019726">
    <property type="protein sequence ID" value="CAK0893261.1"/>
    <property type="molecule type" value="Genomic_DNA"/>
</dbReference>
<name>A0ABN9X1X5_9DINO</name>
<evidence type="ECO:0000313" key="2">
    <source>
        <dbReference type="EMBL" id="CAK0893261.1"/>
    </source>
</evidence>
<reference evidence="2" key="1">
    <citation type="submission" date="2023-10" db="EMBL/GenBank/DDBJ databases">
        <authorList>
            <person name="Chen Y."/>
            <person name="Shah S."/>
            <person name="Dougan E. K."/>
            <person name="Thang M."/>
            <person name="Chan C."/>
        </authorList>
    </citation>
    <scope>NUCLEOTIDE SEQUENCE [LARGE SCALE GENOMIC DNA]</scope>
</reference>
<feature type="region of interest" description="Disordered" evidence="1">
    <location>
        <begin position="157"/>
        <end position="184"/>
    </location>
</feature>
<dbReference type="Proteomes" id="UP001189429">
    <property type="component" value="Unassembled WGS sequence"/>
</dbReference>
<sequence>MACLWCPSREIQKLNLAHEDVRHVSQEYVDGHLQQLEPEPNLCLASQPESLQLDSSSEPAEAFAPGIVDACTHWVGESILNIATSLSNAKWCAASALELVLACVGLAAATANAAVSGAGVSALEAVAQRRDVEIGDGEGAVSGDEDEEVQDYFEQFLEGDSEENPTASPRSVGRLRGRTGPSRT</sequence>
<organism evidence="2 3">
    <name type="scientific">Prorocentrum cordatum</name>
    <dbReference type="NCBI Taxonomy" id="2364126"/>
    <lineage>
        <taxon>Eukaryota</taxon>
        <taxon>Sar</taxon>
        <taxon>Alveolata</taxon>
        <taxon>Dinophyceae</taxon>
        <taxon>Prorocentrales</taxon>
        <taxon>Prorocentraceae</taxon>
        <taxon>Prorocentrum</taxon>
    </lineage>
</organism>
<comment type="caution">
    <text evidence="2">The sequence shown here is derived from an EMBL/GenBank/DDBJ whole genome shotgun (WGS) entry which is preliminary data.</text>
</comment>
<accession>A0ABN9X1X5</accession>
<keyword evidence="3" id="KW-1185">Reference proteome</keyword>
<gene>
    <name evidence="2" type="ORF">PCOR1329_LOCUS72649</name>
</gene>
<evidence type="ECO:0000256" key="1">
    <source>
        <dbReference type="SAM" id="MobiDB-lite"/>
    </source>
</evidence>
<protein>
    <submittedName>
        <fullName evidence="2">Uncharacterized protein</fullName>
    </submittedName>
</protein>
<proteinExistence type="predicted"/>
<evidence type="ECO:0000313" key="3">
    <source>
        <dbReference type="Proteomes" id="UP001189429"/>
    </source>
</evidence>